<evidence type="ECO:0000313" key="2">
    <source>
        <dbReference type="Proteomes" id="UP001164929"/>
    </source>
</evidence>
<dbReference type="EMBL" id="JAQIZT010000012">
    <property type="protein sequence ID" value="KAJ6977925.1"/>
    <property type="molecule type" value="Genomic_DNA"/>
</dbReference>
<gene>
    <name evidence="1" type="ORF">NC653_029734</name>
</gene>
<dbReference type="AlphaFoldDB" id="A0AAD6M396"/>
<comment type="caution">
    <text evidence="1">The sequence shown here is derived from an EMBL/GenBank/DDBJ whole genome shotgun (WGS) entry which is preliminary data.</text>
</comment>
<accession>A0AAD6M396</accession>
<reference evidence="1" key="1">
    <citation type="journal article" date="2023" name="Mol. Ecol. Resour.">
        <title>Chromosome-level genome assembly of a triploid poplar Populus alba 'Berolinensis'.</title>
        <authorList>
            <person name="Chen S."/>
            <person name="Yu Y."/>
            <person name="Wang X."/>
            <person name="Wang S."/>
            <person name="Zhang T."/>
            <person name="Zhou Y."/>
            <person name="He R."/>
            <person name="Meng N."/>
            <person name="Wang Y."/>
            <person name="Liu W."/>
            <person name="Liu Z."/>
            <person name="Liu J."/>
            <person name="Guo Q."/>
            <person name="Huang H."/>
            <person name="Sederoff R.R."/>
            <person name="Wang G."/>
            <person name="Qu G."/>
            <person name="Chen S."/>
        </authorList>
    </citation>
    <scope>NUCLEOTIDE SEQUENCE</scope>
    <source>
        <strain evidence="1">SC-2020</strain>
    </source>
</reference>
<name>A0AAD6M396_9ROSI</name>
<keyword evidence="2" id="KW-1185">Reference proteome</keyword>
<dbReference type="Proteomes" id="UP001164929">
    <property type="component" value="Chromosome 12"/>
</dbReference>
<evidence type="ECO:0000313" key="1">
    <source>
        <dbReference type="EMBL" id="KAJ6977925.1"/>
    </source>
</evidence>
<proteinExistence type="predicted"/>
<organism evidence="1 2">
    <name type="scientific">Populus alba x Populus x berolinensis</name>
    <dbReference type="NCBI Taxonomy" id="444605"/>
    <lineage>
        <taxon>Eukaryota</taxon>
        <taxon>Viridiplantae</taxon>
        <taxon>Streptophyta</taxon>
        <taxon>Embryophyta</taxon>
        <taxon>Tracheophyta</taxon>
        <taxon>Spermatophyta</taxon>
        <taxon>Magnoliopsida</taxon>
        <taxon>eudicotyledons</taxon>
        <taxon>Gunneridae</taxon>
        <taxon>Pentapetalae</taxon>
        <taxon>rosids</taxon>
        <taxon>fabids</taxon>
        <taxon>Malpighiales</taxon>
        <taxon>Salicaceae</taxon>
        <taxon>Saliceae</taxon>
        <taxon>Populus</taxon>
    </lineage>
</organism>
<sequence length="80" mass="8679">MFKPSTSRSVLAIERPRVLRPGKSAAMSRVSDERKKLSVSPGLLSFDDLKSEATMLFGFLQGKPLMKTVCLPVVAVGQVS</sequence>
<protein>
    <submittedName>
        <fullName evidence="1">Uncharacterized protein</fullName>
    </submittedName>
</protein>